<dbReference type="InterPro" id="IPR037522">
    <property type="entry name" value="HD_GYP_dom"/>
</dbReference>
<dbReference type="CDD" id="cd00077">
    <property type="entry name" value="HDc"/>
    <property type="match status" value="1"/>
</dbReference>
<sequence length="401" mass="45221">MIKEISTKQLRKGMFVCGTDRKWIDIPFFRRKFLITSEEQINTLQAYCRTVVIDTEKGADVLSLPETQTATEQQIDDATPESERAEQTDKDRGYRKSYEQSQTVLNEILSDARLGRSVDNPKVRGIVQDLTVNIVKDSQAMIGLIHAKDKNDTLARKSVNVCILALAFGKHIGIPKEKMYALGLGALLHDIGMVKIPDRILSKKQPLTPAERAIMEKHNEYGIALLSQTPEIPVDALKIVYSHHERMDGKGYPQKLQAKEISLLARMVAIVSVYEALTRERFYSQTLSPLAALKYLYTSGKSLFDAVLVKKFIQALGIYPTGCVVELNTGELGVVIKVNQQDRLRPVLRMVTNAQKQLLTEERIVDLAERENSRIEISKTLEMDNPIIELFMNLHEQLNGG</sequence>
<feature type="region of interest" description="Disordered" evidence="1">
    <location>
        <begin position="64"/>
        <end position="97"/>
    </location>
</feature>
<evidence type="ECO:0000313" key="4">
    <source>
        <dbReference type="Proteomes" id="UP000733744"/>
    </source>
</evidence>
<comment type="caution">
    <text evidence="3">The sequence shown here is derived from an EMBL/GenBank/DDBJ whole genome shotgun (WGS) entry which is preliminary data.</text>
</comment>
<accession>A0ABY3CG21</accession>
<dbReference type="Pfam" id="PF11871">
    <property type="entry name" value="DUF3391"/>
    <property type="match status" value="1"/>
</dbReference>
<dbReference type="RefSeq" id="WP_127029846.1">
    <property type="nucleotide sequence ID" value="NZ_RYFG02000020.1"/>
</dbReference>
<name>A0ABY3CG21_9GAMM</name>
<reference evidence="3 4" key="1">
    <citation type="journal article" date="2019" name="Antonie Van Leeuwenhoek">
        <title>Description of 'Ca. Methylobacter oryzae' KRF1, a novel species from the environmentally important Methylobacter clade 2.</title>
        <authorList>
            <person name="Khatri K."/>
            <person name="Mohite J.A."/>
            <person name="Pandit P.S."/>
            <person name="Bahulikar R."/>
            <person name="Rahalkar M.C."/>
        </authorList>
    </citation>
    <scope>NUCLEOTIDE SEQUENCE [LARGE SCALE GENOMIC DNA]</scope>
    <source>
        <strain evidence="3 4">KRF1</strain>
    </source>
</reference>
<dbReference type="PANTHER" id="PTHR43155:SF2">
    <property type="entry name" value="CYCLIC DI-GMP PHOSPHODIESTERASE PA4108"/>
    <property type="match status" value="1"/>
</dbReference>
<dbReference type="InterPro" id="IPR003607">
    <property type="entry name" value="HD/PDEase_dom"/>
</dbReference>
<dbReference type="PANTHER" id="PTHR43155">
    <property type="entry name" value="CYCLIC DI-GMP PHOSPHODIESTERASE PA4108-RELATED"/>
    <property type="match status" value="1"/>
</dbReference>
<dbReference type="Proteomes" id="UP000733744">
    <property type="component" value="Unassembled WGS sequence"/>
</dbReference>
<keyword evidence="4" id="KW-1185">Reference proteome</keyword>
<dbReference type="PROSITE" id="PS51832">
    <property type="entry name" value="HD_GYP"/>
    <property type="match status" value="1"/>
</dbReference>
<organism evidence="3 4">
    <name type="scientific">Candidatus Methylobacter oryzae</name>
    <dbReference type="NCBI Taxonomy" id="2497749"/>
    <lineage>
        <taxon>Bacteria</taxon>
        <taxon>Pseudomonadati</taxon>
        <taxon>Pseudomonadota</taxon>
        <taxon>Gammaproteobacteria</taxon>
        <taxon>Methylococcales</taxon>
        <taxon>Methylococcaceae</taxon>
        <taxon>Methylobacter</taxon>
    </lineage>
</organism>
<proteinExistence type="predicted"/>
<protein>
    <submittedName>
        <fullName evidence="3">HD-GYP domain-containing protein</fullName>
    </submittedName>
</protein>
<gene>
    <name evidence="3" type="ORF">EKO24_003825</name>
</gene>
<dbReference type="EMBL" id="RYFG02000020">
    <property type="protein sequence ID" value="TRX01421.1"/>
    <property type="molecule type" value="Genomic_DNA"/>
</dbReference>
<evidence type="ECO:0000259" key="2">
    <source>
        <dbReference type="PROSITE" id="PS51832"/>
    </source>
</evidence>
<dbReference type="Pfam" id="PF13487">
    <property type="entry name" value="HD_5"/>
    <property type="match status" value="1"/>
</dbReference>
<evidence type="ECO:0000313" key="3">
    <source>
        <dbReference type="EMBL" id="TRX01421.1"/>
    </source>
</evidence>
<evidence type="ECO:0000256" key="1">
    <source>
        <dbReference type="SAM" id="MobiDB-lite"/>
    </source>
</evidence>
<feature type="domain" description="HD-GYP" evidence="2">
    <location>
        <begin position="128"/>
        <end position="328"/>
    </location>
</feature>
<dbReference type="SMART" id="SM00471">
    <property type="entry name" value="HDc"/>
    <property type="match status" value="1"/>
</dbReference>
<dbReference type="InterPro" id="IPR021812">
    <property type="entry name" value="DUF3391"/>
</dbReference>
<dbReference type="SUPFAM" id="SSF109604">
    <property type="entry name" value="HD-domain/PDEase-like"/>
    <property type="match status" value="1"/>
</dbReference>
<dbReference type="Gene3D" id="1.10.3210.10">
    <property type="entry name" value="Hypothetical protein af1432"/>
    <property type="match status" value="1"/>
</dbReference>
<feature type="compositionally biased region" description="Basic and acidic residues" evidence="1">
    <location>
        <begin position="81"/>
        <end position="97"/>
    </location>
</feature>